<evidence type="ECO:0000313" key="13">
    <source>
        <dbReference type="EMBL" id="ESZ89934.1"/>
    </source>
</evidence>
<protein>
    <recommendedName>
        <fullName evidence="15">Integrase catalytic domain-containing protein</fullName>
    </recommendedName>
</protein>
<dbReference type="GO" id="GO:0016787">
    <property type="term" value="F:hydrolase activity"/>
    <property type="evidence" value="ECO:0007669"/>
    <property type="project" value="UniProtKB-KW"/>
</dbReference>
<evidence type="ECO:0000256" key="2">
    <source>
        <dbReference type="ARBA" id="ARBA00022722"/>
    </source>
</evidence>
<dbReference type="GO" id="GO:0006310">
    <property type="term" value="P:DNA recombination"/>
    <property type="evidence" value="ECO:0007669"/>
    <property type="project" value="UniProtKB-KW"/>
</dbReference>
<keyword evidence="11" id="KW-0233">DNA recombination</keyword>
<dbReference type="HOGENOM" id="CLU_564009_0_0_1"/>
<dbReference type="GO" id="GO:0003964">
    <property type="term" value="F:RNA-directed DNA polymerase activity"/>
    <property type="evidence" value="ECO:0007669"/>
    <property type="project" value="UniProtKB-KW"/>
</dbReference>
<feature type="region of interest" description="Disordered" evidence="12">
    <location>
        <begin position="164"/>
        <end position="191"/>
    </location>
</feature>
<keyword evidence="10" id="KW-0238">DNA-binding</keyword>
<evidence type="ECO:0000256" key="11">
    <source>
        <dbReference type="ARBA" id="ARBA00023172"/>
    </source>
</evidence>
<dbReference type="AlphaFoldDB" id="W9C4V5"/>
<keyword evidence="5" id="KW-0378">Hydrolase</keyword>
<evidence type="ECO:0000256" key="7">
    <source>
        <dbReference type="ARBA" id="ARBA00022908"/>
    </source>
</evidence>
<evidence type="ECO:0008006" key="15">
    <source>
        <dbReference type="Google" id="ProtNLM"/>
    </source>
</evidence>
<evidence type="ECO:0000256" key="3">
    <source>
        <dbReference type="ARBA" id="ARBA00022723"/>
    </source>
</evidence>
<dbReference type="Proteomes" id="UP000019487">
    <property type="component" value="Unassembled WGS sequence"/>
</dbReference>
<evidence type="ECO:0000256" key="4">
    <source>
        <dbReference type="ARBA" id="ARBA00022759"/>
    </source>
</evidence>
<dbReference type="GO" id="GO:0015074">
    <property type="term" value="P:DNA integration"/>
    <property type="evidence" value="ECO:0007669"/>
    <property type="project" value="UniProtKB-KW"/>
</dbReference>
<dbReference type="GO" id="GO:0003887">
    <property type="term" value="F:DNA-directed DNA polymerase activity"/>
    <property type="evidence" value="ECO:0007669"/>
    <property type="project" value="UniProtKB-KW"/>
</dbReference>
<keyword evidence="4" id="KW-0255">Endonuclease</keyword>
<dbReference type="InterPro" id="IPR012337">
    <property type="entry name" value="RNaseH-like_sf"/>
</dbReference>
<keyword evidence="9" id="KW-0808">Transferase</keyword>
<evidence type="ECO:0000256" key="5">
    <source>
        <dbReference type="ARBA" id="ARBA00022801"/>
    </source>
</evidence>
<gene>
    <name evidence="13" type="ORF">SBOR_9680</name>
</gene>
<feature type="compositionally biased region" description="Low complexity" evidence="12">
    <location>
        <begin position="177"/>
        <end position="187"/>
    </location>
</feature>
<organism evidence="13 14">
    <name type="scientific">Sclerotinia borealis (strain F-4128)</name>
    <dbReference type="NCBI Taxonomy" id="1432307"/>
    <lineage>
        <taxon>Eukaryota</taxon>
        <taxon>Fungi</taxon>
        <taxon>Dikarya</taxon>
        <taxon>Ascomycota</taxon>
        <taxon>Pezizomycotina</taxon>
        <taxon>Leotiomycetes</taxon>
        <taxon>Helotiales</taxon>
        <taxon>Sclerotiniaceae</taxon>
        <taxon>Sclerotinia</taxon>
    </lineage>
</organism>
<sequence>MAPSTSTTQPTIVSTKWGNIVVFIDNNWNEFKESCLLALAVAKAIDIVKNIEGSPDPFDNDFIEALLGDYKRRRGYAIAILNAGVSTIYHSSFIEHINNLDIASMWIALEKHDNSAHPQFVAEVAKMFVLNADQTLKQALLTFSACEKLVTAIAVYANTRGKGRGCGGRGRGGRGRGYNSSDRGGSSNHRDYTIGTGGIGKDQCRFCYKNNHHQKDCRAYAKAIALARGKKGKKEKDDNDDETEACVVEAEQYNDTVYSGSVITYIINQSFEIDIGYLTLQDNEEGDLEESNAELAHKRLGHLNYDQMEKLKRRSVGLKFAKRTKTKGWRVCELYLAGRMREHFNKKIAIRIYRKIRRLHCNLLGILVSFANSNKYFLLATDNATRVDWIRYTKDKTVVTVVLILMEIIKNIEKETGEKVTIICADNGRSEFGIVFQNELKKLGFQFESFPLGKHSMNRVAEKHIQDISARSRSLLNQVGMPED</sequence>
<evidence type="ECO:0000256" key="1">
    <source>
        <dbReference type="ARBA" id="ARBA00022695"/>
    </source>
</evidence>
<evidence type="ECO:0000256" key="12">
    <source>
        <dbReference type="SAM" id="MobiDB-lite"/>
    </source>
</evidence>
<dbReference type="STRING" id="1432307.W9C4V5"/>
<keyword evidence="14" id="KW-1185">Reference proteome</keyword>
<keyword evidence="2" id="KW-0540">Nuclease</keyword>
<dbReference type="PANTHER" id="PTHR42648">
    <property type="entry name" value="TRANSPOSASE, PUTATIVE-RELATED"/>
    <property type="match status" value="1"/>
</dbReference>
<evidence type="ECO:0000313" key="14">
    <source>
        <dbReference type="Proteomes" id="UP000019487"/>
    </source>
</evidence>
<dbReference type="PANTHER" id="PTHR42648:SF11">
    <property type="entry name" value="TRANSPOSON TY4-P GAG-POL POLYPROTEIN"/>
    <property type="match status" value="1"/>
</dbReference>
<dbReference type="EMBL" id="AYSA01000733">
    <property type="protein sequence ID" value="ESZ89934.1"/>
    <property type="molecule type" value="Genomic_DNA"/>
</dbReference>
<keyword evidence="1" id="KW-0548">Nucleotidyltransferase</keyword>
<keyword evidence="9" id="KW-0239">DNA-directed DNA polymerase</keyword>
<comment type="caution">
    <text evidence="13">The sequence shown here is derived from an EMBL/GenBank/DDBJ whole genome shotgun (WGS) entry which is preliminary data.</text>
</comment>
<dbReference type="SUPFAM" id="SSF53098">
    <property type="entry name" value="Ribonuclease H-like"/>
    <property type="match status" value="1"/>
</dbReference>
<name>W9C4V5_SCLBF</name>
<evidence type="ECO:0000256" key="8">
    <source>
        <dbReference type="ARBA" id="ARBA00022918"/>
    </source>
</evidence>
<accession>W9C4V5</accession>
<keyword evidence="7" id="KW-0229">DNA integration</keyword>
<evidence type="ECO:0000256" key="6">
    <source>
        <dbReference type="ARBA" id="ARBA00022842"/>
    </source>
</evidence>
<dbReference type="InterPro" id="IPR036397">
    <property type="entry name" value="RNaseH_sf"/>
</dbReference>
<dbReference type="Gene3D" id="3.30.420.10">
    <property type="entry name" value="Ribonuclease H-like superfamily/Ribonuclease H"/>
    <property type="match status" value="1"/>
</dbReference>
<dbReference type="GO" id="GO:0046872">
    <property type="term" value="F:metal ion binding"/>
    <property type="evidence" value="ECO:0007669"/>
    <property type="project" value="UniProtKB-KW"/>
</dbReference>
<evidence type="ECO:0000256" key="10">
    <source>
        <dbReference type="ARBA" id="ARBA00023125"/>
    </source>
</evidence>
<proteinExistence type="predicted"/>
<dbReference type="GO" id="GO:0003677">
    <property type="term" value="F:DNA binding"/>
    <property type="evidence" value="ECO:0007669"/>
    <property type="project" value="UniProtKB-KW"/>
</dbReference>
<evidence type="ECO:0000256" key="9">
    <source>
        <dbReference type="ARBA" id="ARBA00022932"/>
    </source>
</evidence>
<reference evidence="13 14" key="1">
    <citation type="journal article" date="2014" name="Genome Announc.">
        <title>Draft genome sequence of Sclerotinia borealis, a psychrophilic plant pathogenic fungus.</title>
        <authorList>
            <person name="Mardanov A.V."/>
            <person name="Beletsky A.V."/>
            <person name="Kadnikov V.V."/>
            <person name="Ignatov A.N."/>
            <person name="Ravin N.V."/>
        </authorList>
    </citation>
    <scope>NUCLEOTIDE SEQUENCE [LARGE SCALE GENOMIC DNA]</scope>
    <source>
        <strain evidence="14">F-4157</strain>
    </source>
</reference>
<dbReference type="GO" id="GO:0004519">
    <property type="term" value="F:endonuclease activity"/>
    <property type="evidence" value="ECO:0007669"/>
    <property type="project" value="UniProtKB-KW"/>
</dbReference>
<dbReference type="OrthoDB" id="413361at2759"/>
<keyword evidence="8" id="KW-0695">RNA-directed DNA polymerase</keyword>
<dbReference type="InterPro" id="IPR039537">
    <property type="entry name" value="Retrotran_Ty1/copia-like"/>
</dbReference>
<keyword evidence="6" id="KW-0460">Magnesium</keyword>
<keyword evidence="3" id="KW-0479">Metal-binding</keyword>